<proteinExistence type="predicted"/>
<evidence type="ECO:0000313" key="2">
    <source>
        <dbReference type="Proteomes" id="UP001367771"/>
    </source>
</evidence>
<dbReference type="Proteomes" id="UP001367771">
    <property type="component" value="Unassembled WGS sequence"/>
</dbReference>
<sequence length="159" mass="17379">MVTAFNAPRPEDWPTDARIESWRWIRHPIGIKADGEVVVTPAEVSIYIDGGEGSYAAQLALYSRRYASLFELVQEYRNMRREMEALPVEQSSNQGPLLRGAVAWVASPRAEALSAAIEGAAVLVATQATALAKEGETLASTFVASSRRALKEPTFEVVE</sequence>
<protein>
    <submittedName>
        <fullName evidence="1">Uncharacterized protein</fullName>
    </submittedName>
</protein>
<accession>A0ABU8GX10</accession>
<reference evidence="1 2" key="1">
    <citation type="journal article" date="2013" name="Int. J. Syst. Evol. Microbiol.">
        <title>Sphingomonas kyungheensis sp. nov., a bacterium with ginsenoside-converting activity isolated from soil of a ginseng field.</title>
        <authorList>
            <person name="Son H.M."/>
            <person name="Yang J.E."/>
            <person name="Park Y."/>
            <person name="Han C.K."/>
            <person name="Kim S.G."/>
            <person name="Kook M."/>
            <person name="Yi T.H."/>
        </authorList>
    </citation>
    <scope>NUCLEOTIDE SEQUENCE [LARGE SCALE GENOMIC DNA]</scope>
    <source>
        <strain evidence="1 2">LMG 26582</strain>
    </source>
</reference>
<keyword evidence="2" id="KW-1185">Reference proteome</keyword>
<name>A0ABU8GX10_9SPHN</name>
<dbReference type="RefSeq" id="WP_336544162.1">
    <property type="nucleotide sequence ID" value="NZ_JBBBDM010000001.1"/>
</dbReference>
<comment type="caution">
    <text evidence="1">The sequence shown here is derived from an EMBL/GenBank/DDBJ whole genome shotgun (WGS) entry which is preliminary data.</text>
</comment>
<evidence type="ECO:0000313" key="1">
    <source>
        <dbReference type="EMBL" id="MEI5685452.1"/>
    </source>
</evidence>
<organism evidence="1 2">
    <name type="scientific">Sphingomonas kyungheensis</name>
    <dbReference type="NCBI Taxonomy" id="1069987"/>
    <lineage>
        <taxon>Bacteria</taxon>
        <taxon>Pseudomonadati</taxon>
        <taxon>Pseudomonadota</taxon>
        <taxon>Alphaproteobacteria</taxon>
        <taxon>Sphingomonadales</taxon>
        <taxon>Sphingomonadaceae</taxon>
        <taxon>Sphingomonas</taxon>
    </lineage>
</organism>
<gene>
    <name evidence="1" type="ORF">V8201_00005</name>
</gene>
<dbReference type="EMBL" id="JBBBDM010000001">
    <property type="protein sequence ID" value="MEI5685452.1"/>
    <property type="molecule type" value="Genomic_DNA"/>
</dbReference>